<comment type="subcellular location">
    <subcellularLocation>
        <location evidence="1">Membrane</location>
        <topology evidence="1">Multi-pass membrane protein</topology>
    </subcellularLocation>
</comment>
<keyword evidence="7" id="KW-1185">Reference proteome</keyword>
<dbReference type="Proteomes" id="UP000640786">
    <property type="component" value="Unassembled WGS sequence"/>
</dbReference>
<comment type="caution">
    <text evidence="6">The sequence shown here is derived from an EMBL/GenBank/DDBJ whole genome shotgun (WGS) entry which is preliminary data.</text>
</comment>
<accession>A0ABR8R5U3</accession>
<feature type="transmembrane region" description="Helical" evidence="5">
    <location>
        <begin position="257"/>
        <end position="280"/>
    </location>
</feature>
<feature type="transmembrane region" description="Helical" evidence="5">
    <location>
        <begin position="68"/>
        <end position="91"/>
    </location>
</feature>
<dbReference type="Pfam" id="PF01758">
    <property type="entry name" value="SBF"/>
    <property type="match status" value="1"/>
</dbReference>
<sequence length="318" mass="34528">MMFHINKFLEKTMAYFIPISVVIGVLISDYIVDFAWLIPWIFAFMTFAGSLNSNFASFKDAVLHPLPIFVTLTILHIIMPLVSLGIGHLMFPGETLTITGMVLAMAIPTGITSFVWVAISKGNNVLALTIILIGALLSPVIVPLTLDLLVGGTVEINAVGMMLGLLWTIVIPSIAGMILNQVTKGKVVDILSARLSPFSKLGMSIVVMLNGAVVAPYLLEENYRLIGLGIVVIIISILGYVFSFLAGKLLKQEKVTVIAMTFTGGMRNISAGVVLATTYFQPAVAIPVVLGMLFQQVLASIFKGFLQRYYDKLDQQED</sequence>
<dbReference type="EMBL" id="JACSQO010000001">
    <property type="protein sequence ID" value="MBD7943155.1"/>
    <property type="molecule type" value="Genomic_DNA"/>
</dbReference>
<dbReference type="PANTHER" id="PTHR10361:SF28">
    <property type="entry name" value="P3 PROTEIN-RELATED"/>
    <property type="match status" value="1"/>
</dbReference>
<dbReference type="Gene3D" id="1.20.1530.20">
    <property type="match status" value="1"/>
</dbReference>
<keyword evidence="4 5" id="KW-0472">Membrane</keyword>
<feature type="transmembrane region" description="Helical" evidence="5">
    <location>
        <begin position="225"/>
        <end position="245"/>
    </location>
</feature>
<dbReference type="InterPro" id="IPR004710">
    <property type="entry name" value="Bilac:Na_transpt"/>
</dbReference>
<dbReference type="PANTHER" id="PTHR10361">
    <property type="entry name" value="SODIUM-BILE ACID COTRANSPORTER"/>
    <property type="match status" value="1"/>
</dbReference>
<protein>
    <submittedName>
        <fullName evidence="6">Bile acid:sodium symporter family protein</fullName>
    </submittedName>
</protein>
<feature type="transmembrane region" description="Helical" evidence="5">
    <location>
        <begin position="37"/>
        <end position="56"/>
    </location>
</feature>
<proteinExistence type="predicted"/>
<keyword evidence="2 5" id="KW-0812">Transmembrane</keyword>
<evidence type="ECO:0000256" key="5">
    <source>
        <dbReference type="SAM" id="Phobius"/>
    </source>
</evidence>
<evidence type="ECO:0000256" key="4">
    <source>
        <dbReference type="ARBA" id="ARBA00023136"/>
    </source>
</evidence>
<gene>
    <name evidence="6" type="ORF">H9650_03410</name>
</gene>
<feature type="transmembrane region" description="Helical" evidence="5">
    <location>
        <begin position="12"/>
        <end position="31"/>
    </location>
</feature>
<dbReference type="RefSeq" id="WP_144538228.1">
    <property type="nucleotide sequence ID" value="NZ_JACSQO010000001.1"/>
</dbReference>
<feature type="transmembrane region" description="Helical" evidence="5">
    <location>
        <begin position="97"/>
        <end position="118"/>
    </location>
</feature>
<reference evidence="6 7" key="1">
    <citation type="submission" date="2020-08" db="EMBL/GenBank/DDBJ databases">
        <title>A Genomic Blueprint of the Chicken Gut Microbiome.</title>
        <authorList>
            <person name="Gilroy R."/>
            <person name="Ravi A."/>
            <person name="Getino M."/>
            <person name="Pursley I."/>
            <person name="Horton D.L."/>
            <person name="Alikhan N.-F."/>
            <person name="Baker D."/>
            <person name="Gharbi K."/>
            <person name="Hall N."/>
            <person name="Watson M."/>
            <person name="Adriaenssens E.M."/>
            <person name="Foster-Nyarko E."/>
            <person name="Jarju S."/>
            <person name="Secka A."/>
            <person name="Antonio M."/>
            <person name="Oren A."/>
            <person name="Chaudhuri R."/>
            <person name="La Ragione R.M."/>
            <person name="Hildebrand F."/>
            <person name="Pallen M.J."/>
        </authorList>
    </citation>
    <scope>NUCLEOTIDE SEQUENCE [LARGE SCALE GENOMIC DNA]</scope>
    <source>
        <strain evidence="6 7">Sa2BUA9</strain>
    </source>
</reference>
<feature type="transmembrane region" description="Helical" evidence="5">
    <location>
        <begin position="158"/>
        <end position="180"/>
    </location>
</feature>
<name>A0ABR8R5U3_9BACI</name>
<evidence type="ECO:0000313" key="7">
    <source>
        <dbReference type="Proteomes" id="UP000640786"/>
    </source>
</evidence>
<organism evidence="6 7">
    <name type="scientific">Psychrobacillus faecigallinarum</name>
    <dbReference type="NCBI Taxonomy" id="2762235"/>
    <lineage>
        <taxon>Bacteria</taxon>
        <taxon>Bacillati</taxon>
        <taxon>Bacillota</taxon>
        <taxon>Bacilli</taxon>
        <taxon>Bacillales</taxon>
        <taxon>Bacillaceae</taxon>
        <taxon>Psychrobacillus</taxon>
    </lineage>
</organism>
<keyword evidence="3 5" id="KW-1133">Transmembrane helix</keyword>
<feature type="transmembrane region" description="Helical" evidence="5">
    <location>
        <begin position="125"/>
        <end position="146"/>
    </location>
</feature>
<evidence type="ECO:0000256" key="1">
    <source>
        <dbReference type="ARBA" id="ARBA00004141"/>
    </source>
</evidence>
<dbReference type="InterPro" id="IPR038770">
    <property type="entry name" value="Na+/solute_symporter_sf"/>
</dbReference>
<feature type="transmembrane region" description="Helical" evidence="5">
    <location>
        <begin position="201"/>
        <end position="219"/>
    </location>
</feature>
<evidence type="ECO:0000313" key="6">
    <source>
        <dbReference type="EMBL" id="MBD7943155.1"/>
    </source>
</evidence>
<evidence type="ECO:0000256" key="2">
    <source>
        <dbReference type="ARBA" id="ARBA00022692"/>
    </source>
</evidence>
<dbReference type="InterPro" id="IPR002657">
    <property type="entry name" value="BilAc:Na_symport/Acr3"/>
</dbReference>
<evidence type="ECO:0000256" key="3">
    <source>
        <dbReference type="ARBA" id="ARBA00022989"/>
    </source>
</evidence>